<dbReference type="InterPro" id="IPR027124">
    <property type="entry name" value="Swc5/CFDP1/2"/>
</dbReference>
<evidence type="ECO:0000313" key="5">
    <source>
        <dbReference type="EMBL" id="KAJ3225374.1"/>
    </source>
</evidence>
<evidence type="ECO:0000256" key="3">
    <source>
        <dbReference type="SAM" id="MobiDB-lite"/>
    </source>
</evidence>
<feature type="compositionally biased region" description="Acidic residues" evidence="3">
    <location>
        <begin position="9"/>
        <end position="20"/>
    </location>
</feature>
<dbReference type="PROSITE" id="PS51279">
    <property type="entry name" value="BCNT_C"/>
    <property type="match status" value="1"/>
</dbReference>
<comment type="caution">
    <text evidence="5">The sequence shown here is derived from an EMBL/GenBank/DDBJ whole genome shotgun (WGS) entry which is preliminary data.</text>
</comment>
<dbReference type="AlphaFoldDB" id="A0AAD5U5U4"/>
<sequence>MNSKKIEEDFIDSDPEDLDFNPENVSKKLNSDDETESDSEAEATGKKKNISTVASVREAFNVDQFWDEMKNEGLNLKKRQFPLSEYLSNSIKKKKNFEFAGQQFSHSEREKDDHNLKTKSQLKTSNVKNNLIKKVQDSNNSNLQVVNHNEVAPHSTANEQQITTKPTRKKLDLKLAQIAIKFGIRTSDVIRLNTLEKSKLDWNKFVESEGIAEDLKRANKDGYVEKVQFLNRTDERQAELLKNLKNHARLQR</sequence>
<name>A0AAD5U5U4_9FUNG</name>
<feature type="domain" description="BCNT-C" evidence="4">
    <location>
        <begin position="169"/>
        <end position="251"/>
    </location>
</feature>
<dbReference type="InterPro" id="IPR011421">
    <property type="entry name" value="BCNT-C"/>
</dbReference>
<evidence type="ECO:0000256" key="1">
    <source>
        <dbReference type="ARBA" id="ARBA00010465"/>
    </source>
</evidence>
<organism evidence="5 6">
    <name type="scientific">Clydaea vesicula</name>
    <dbReference type="NCBI Taxonomy" id="447962"/>
    <lineage>
        <taxon>Eukaryota</taxon>
        <taxon>Fungi</taxon>
        <taxon>Fungi incertae sedis</taxon>
        <taxon>Chytridiomycota</taxon>
        <taxon>Chytridiomycota incertae sedis</taxon>
        <taxon>Chytridiomycetes</taxon>
        <taxon>Lobulomycetales</taxon>
        <taxon>Lobulomycetaceae</taxon>
        <taxon>Clydaea</taxon>
    </lineage>
</organism>
<gene>
    <name evidence="5" type="ORF">HK099_006915</name>
</gene>
<dbReference type="EMBL" id="JADGJW010000063">
    <property type="protein sequence ID" value="KAJ3225374.1"/>
    <property type="molecule type" value="Genomic_DNA"/>
</dbReference>
<protein>
    <recommendedName>
        <fullName evidence="2">SWR1-complex protein 5</fullName>
    </recommendedName>
</protein>
<dbReference type="GO" id="GO:0000812">
    <property type="term" value="C:Swr1 complex"/>
    <property type="evidence" value="ECO:0007669"/>
    <property type="project" value="TreeGrafter"/>
</dbReference>
<proteinExistence type="inferred from homology"/>
<evidence type="ECO:0000259" key="4">
    <source>
        <dbReference type="PROSITE" id="PS51279"/>
    </source>
</evidence>
<feature type="region of interest" description="Disordered" evidence="3">
    <location>
        <begin position="1"/>
        <end position="48"/>
    </location>
</feature>
<evidence type="ECO:0000313" key="6">
    <source>
        <dbReference type="Proteomes" id="UP001211065"/>
    </source>
</evidence>
<dbReference type="Proteomes" id="UP001211065">
    <property type="component" value="Unassembled WGS sequence"/>
</dbReference>
<dbReference type="PANTHER" id="PTHR48407">
    <property type="entry name" value="CRANIOFACIAL DEVELOPMENT PROTEIN 1"/>
    <property type="match status" value="1"/>
</dbReference>
<dbReference type="PANTHER" id="PTHR48407:SF1">
    <property type="entry name" value="CRANIOFACIAL DEVELOPMENT PROTEIN 1"/>
    <property type="match status" value="1"/>
</dbReference>
<dbReference type="Pfam" id="PF07572">
    <property type="entry name" value="BCNT"/>
    <property type="match status" value="1"/>
</dbReference>
<reference evidence="5" key="1">
    <citation type="submission" date="2020-05" db="EMBL/GenBank/DDBJ databases">
        <title>Phylogenomic resolution of chytrid fungi.</title>
        <authorList>
            <person name="Stajich J.E."/>
            <person name="Amses K."/>
            <person name="Simmons R."/>
            <person name="Seto K."/>
            <person name="Myers J."/>
            <person name="Bonds A."/>
            <person name="Quandt C.A."/>
            <person name="Barry K."/>
            <person name="Liu P."/>
            <person name="Grigoriev I."/>
            <person name="Longcore J.E."/>
            <person name="James T.Y."/>
        </authorList>
    </citation>
    <scope>NUCLEOTIDE SEQUENCE</scope>
    <source>
        <strain evidence="5">JEL0476</strain>
    </source>
</reference>
<comment type="similarity">
    <text evidence="1">Belongs to the SWC5 family.</text>
</comment>
<accession>A0AAD5U5U4</accession>
<keyword evidence="6" id="KW-1185">Reference proteome</keyword>
<feature type="compositionally biased region" description="Acidic residues" evidence="3">
    <location>
        <begin position="32"/>
        <end position="41"/>
    </location>
</feature>
<evidence type="ECO:0000256" key="2">
    <source>
        <dbReference type="ARBA" id="ARBA00019138"/>
    </source>
</evidence>